<sequence>MSGKGGGKHERINAQFSSMPATECIGAGRLEGWFATPAYIAEGRGWGHVQSYCFEGDLFFHLQRSPWLRGVNFQKKDEVTFEVVEVNGRCEAVKLLLPKQVQELEEKKQGGEGTDPNMPAPKDCVGQRVQGYVKSHYLLVAKQNWGFVSSDIFSGQVFWHTTENPDMVNVEFDRDDVVEFDVCLDEQRGSQVRAKNMKFLQKNDKPIVHPPMLSERKRMKKEQWLKNWSATPPPDWDCTFCGWNNFGRNKTCNNRNAPNCPGTRPPREEWPSVQNVPASLIAEDDVQAQKALTQQTFGAQAWGTNDPIPPSWQQGVQMLGAAAAAAAAAAQTQEAPEPSRMLPFGRVPPDGNVQATMALCLGAFNDLVSNQTPPAEGTSIFEKVNGLIGEVNMVLSEDRNAKHSFAMQLAKQPWFAANGLEVRYQPGKNLIAVSQSAQQWHDMSRKRKMDE</sequence>
<evidence type="ECO:0000313" key="1">
    <source>
        <dbReference type="EMBL" id="CAD8376732.1"/>
    </source>
</evidence>
<proteinExistence type="predicted"/>
<dbReference type="AlphaFoldDB" id="A0A7S0FRM9"/>
<accession>A0A7S0FRM9</accession>
<gene>
    <name evidence="1" type="ORF">PBAH0796_LOCUS22960</name>
</gene>
<reference evidence="1" key="1">
    <citation type="submission" date="2021-01" db="EMBL/GenBank/DDBJ databases">
        <authorList>
            <person name="Corre E."/>
            <person name="Pelletier E."/>
            <person name="Niang G."/>
            <person name="Scheremetjew M."/>
            <person name="Finn R."/>
            <person name="Kale V."/>
            <person name="Holt S."/>
            <person name="Cochrane G."/>
            <person name="Meng A."/>
            <person name="Brown T."/>
            <person name="Cohen L."/>
        </authorList>
    </citation>
    <scope>NUCLEOTIDE SEQUENCE</scope>
    <source>
        <strain evidence="1">Pbaha01</strain>
    </source>
</reference>
<name>A0A7S0FRM9_9DINO</name>
<protein>
    <submittedName>
        <fullName evidence="1">Uncharacterized protein</fullName>
    </submittedName>
</protein>
<organism evidence="1">
    <name type="scientific">Pyrodinium bahamense</name>
    <dbReference type="NCBI Taxonomy" id="73915"/>
    <lineage>
        <taxon>Eukaryota</taxon>
        <taxon>Sar</taxon>
        <taxon>Alveolata</taxon>
        <taxon>Dinophyceae</taxon>
        <taxon>Gonyaulacales</taxon>
        <taxon>Pyrocystaceae</taxon>
        <taxon>Pyrodinium</taxon>
    </lineage>
</organism>
<dbReference type="EMBL" id="HBEG01037632">
    <property type="protein sequence ID" value="CAD8376732.1"/>
    <property type="molecule type" value="Transcribed_RNA"/>
</dbReference>